<evidence type="ECO:0000313" key="1">
    <source>
        <dbReference type="EMBL" id="OHV05263.1"/>
    </source>
</evidence>
<dbReference type="EMBL" id="MLQM01000020">
    <property type="protein sequence ID" value="OHV05263.1"/>
    <property type="molecule type" value="Genomic_DNA"/>
</dbReference>
<dbReference type="Proteomes" id="UP000179734">
    <property type="component" value="Unassembled WGS sequence"/>
</dbReference>
<reference evidence="2 4" key="2">
    <citation type="journal article" date="2017" name="Int. J. Syst. Evol. Microbiol.">
        <title>Mycobacterium talmoniae sp. nov., a slowly growing mycobacterium isolated from human respiratory samples.</title>
        <authorList>
            <person name="Davidson R.M."/>
            <person name="DeGroote M.A."/>
            <person name="Marola J.L."/>
            <person name="Buss S."/>
            <person name="Jones V."/>
            <person name="McNeil M.R."/>
            <person name="Freifeld A.G."/>
            <person name="Elaine Epperson L."/>
            <person name="Hasan N.A."/>
            <person name="Jackson M."/>
            <person name="Iwen P.C."/>
            <person name="Salfinger M."/>
            <person name="Strong M."/>
        </authorList>
    </citation>
    <scope>NUCLEOTIDE SEQUENCE [LARGE SCALE GENOMIC DNA]</scope>
    <source>
        <strain evidence="2 4">ATCC BAA-2683</strain>
    </source>
</reference>
<dbReference type="RefSeq" id="WP_071023409.1">
    <property type="nucleotide sequence ID" value="NZ_MLQM01000020.1"/>
</dbReference>
<protein>
    <recommendedName>
        <fullName evidence="5">Alpha/beta hydrolase</fullName>
    </recommendedName>
</protein>
<name>A0A1S1NL46_9MYCO</name>
<dbReference type="SUPFAM" id="SSF53474">
    <property type="entry name" value="alpha/beta-Hydrolases"/>
    <property type="match status" value="1"/>
</dbReference>
<organism evidence="1 3">
    <name type="scientific">Mycobacterium talmoniae</name>
    <dbReference type="NCBI Taxonomy" id="1858794"/>
    <lineage>
        <taxon>Bacteria</taxon>
        <taxon>Bacillati</taxon>
        <taxon>Actinomycetota</taxon>
        <taxon>Actinomycetes</taxon>
        <taxon>Mycobacteriales</taxon>
        <taxon>Mycobacteriaceae</taxon>
        <taxon>Mycobacterium</taxon>
    </lineage>
</organism>
<proteinExistence type="predicted"/>
<evidence type="ECO:0000313" key="2">
    <source>
        <dbReference type="EMBL" id="PQM46813.1"/>
    </source>
</evidence>
<reference evidence="2" key="3">
    <citation type="submission" date="2018-01" db="EMBL/GenBank/DDBJ databases">
        <authorList>
            <person name="Gaut B.S."/>
            <person name="Morton B.R."/>
            <person name="Clegg M.T."/>
            <person name="Duvall M.R."/>
        </authorList>
    </citation>
    <scope>NUCLEOTIDE SEQUENCE</scope>
    <source>
        <strain evidence="2">ATCC BAA-2683</strain>
    </source>
</reference>
<evidence type="ECO:0008006" key="5">
    <source>
        <dbReference type="Google" id="ProtNLM"/>
    </source>
</evidence>
<dbReference type="AlphaFoldDB" id="A0A1S1NL46"/>
<evidence type="ECO:0000313" key="3">
    <source>
        <dbReference type="Proteomes" id="UP000179734"/>
    </source>
</evidence>
<dbReference type="InterPro" id="IPR029058">
    <property type="entry name" value="AB_hydrolase_fold"/>
</dbReference>
<reference evidence="1 3" key="1">
    <citation type="submission" date="2016-10" db="EMBL/GenBank/DDBJ databases">
        <title>Genome sequence of Mycobacterium talmonii.</title>
        <authorList>
            <person name="Greninger A.L."/>
            <person name="Elliott B."/>
            <person name="Vasireddy S."/>
            <person name="Vasireddy R."/>
        </authorList>
    </citation>
    <scope>NUCLEOTIDE SEQUENCE [LARGE SCALE GENOMIC DNA]</scope>
    <source>
        <strain evidence="1">MO-5499</strain>
        <strain evidence="3">NE-TNMC-100812</strain>
    </source>
</reference>
<dbReference type="EMBL" id="PPEA01000430">
    <property type="protein sequence ID" value="PQM46813.1"/>
    <property type="molecule type" value="Genomic_DNA"/>
</dbReference>
<gene>
    <name evidence="1" type="ORF">BKN37_06275</name>
    <name evidence="2" type="ORF">C1Y40_02983</name>
</gene>
<sequence length="304" mass="32771">MATIVLVHGIAQEQSSAADLEDEWLPSLAGGLENAKFGSLADRLRAGDFDARMAFYGDIFLTADHQGLEPDQLTADEQLIAEELALDLLRSAAESENQSDAGEARLELEILTAEADDAQGALKTMAVSAAGVLDHIPWFGRGALAAGSAVNRTLAQVTRYLNEPAIHDHAIAQVNHHLRPETRVVIGHSLGSVVAYDTLRARPSNQPVPLLVTLGSPLGLSAISKRLKPQPPAFPAAVRRWVNIAAPDDVVAARRDLHPVFDRDRPHGAVFEKTWRVENGSKPHQVNFYLTKKSCGSAVADALR</sequence>
<accession>A0A1S1NL46</accession>
<keyword evidence="3" id="KW-1185">Reference proteome</keyword>
<evidence type="ECO:0000313" key="4">
    <source>
        <dbReference type="Proteomes" id="UP000238296"/>
    </source>
</evidence>
<comment type="caution">
    <text evidence="1">The sequence shown here is derived from an EMBL/GenBank/DDBJ whole genome shotgun (WGS) entry which is preliminary data.</text>
</comment>
<dbReference type="Gene3D" id="3.40.50.1820">
    <property type="entry name" value="alpha/beta hydrolase"/>
    <property type="match status" value="1"/>
</dbReference>
<dbReference type="Proteomes" id="UP000238296">
    <property type="component" value="Unassembled WGS sequence"/>
</dbReference>